<proteinExistence type="predicted"/>
<evidence type="ECO:0000313" key="3">
    <source>
        <dbReference type="EMBL" id="KIG17207.1"/>
    </source>
</evidence>
<evidence type="ECO:0000259" key="2">
    <source>
        <dbReference type="PROSITE" id="PS50011"/>
    </source>
</evidence>
<evidence type="ECO:0000313" key="4">
    <source>
        <dbReference type="Proteomes" id="UP000031599"/>
    </source>
</evidence>
<dbReference type="Gene3D" id="1.10.510.10">
    <property type="entry name" value="Transferase(Phosphotransferase) domain 1"/>
    <property type="match status" value="1"/>
</dbReference>
<keyword evidence="1" id="KW-0472">Membrane</keyword>
<dbReference type="InterPro" id="IPR053235">
    <property type="entry name" value="Ser_Thr_kinase"/>
</dbReference>
<keyword evidence="1" id="KW-1133">Transmembrane helix</keyword>
<feature type="domain" description="Protein kinase" evidence="2">
    <location>
        <begin position="1"/>
        <end position="241"/>
    </location>
</feature>
<dbReference type="GO" id="GO:0004674">
    <property type="term" value="F:protein serine/threonine kinase activity"/>
    <property type="evidence" value="ECO:0007669"/>
    <property type="project" value="TreeGrafter"/>
</dbReference>
<dbReference type="AlphaFoldDB" id="A0A0C2DBY4"/>
<protein>
    <submittedName>
        <fullName evidence="3">Putative serine/threonine-protein kinase pknH</fullName>
    </submittedName>
</protein>
<keyword evidence="3" id="KW-0808">Transferase</keyword>
<comment type="caution">
    <text evidence="3">The sequence shown here is derived from an EMBL/GenBank/DDBJ whole genome shotgun (WGS) entry which is preliminary data.</text>
</comment>
<dbReference type="Pfam" id="PF00069">
    <property type="entry name" value="Pkinase"/>
    <property type="match status" value="1"/>
</dbReference>
<dbReference type="InterPro" id="IPR000719">
    <property type="entry name" value="Prot_kinase_dom"/>
</dbReference>
<dbReference type="SUPFAM" id="SSF56112">
    <property type="entry name" value="Protein kinase-like (PK-like)"/>
    <property type="match status" value="1"/>
</dbReference>
<keyword evidence="1" id="KW-0812">Transmembrane</keyword>
<dbReference type="InterPro" id="IPR011009">
    <property type="entry name" value="Kinase-like_dom_sf"/>
</dbReference>
<dbReference type="Gene3D" id="3.30.200.20">
    <property type="entry name" value="Phosphorylase Kinase, domain 1"/>
    <property type="match status" value="1"/>
</dbReference>
<dbReference type="PROSITE" id="PS50011">
    <property type="entry name" value="PROTEIN_KINASE_DOM"/>
    <property type="match status" value="1"/>
</dbReference>
<dbReference type="InterPro" id="IPR008271">
    <property type="entry name" value="Ser/Thr_kinase_AS"/>
</dbReference>
<dbReference type="EMBL" id="JMCC02000028">
    <property type="protein sequence ID" value="KIG17207.1"/>
    <property type="molecule type" value="Genomic_DNA"/>
</dbReference>
<sequence length="589" mass="61668">MYAGKFLHASRDGDESATARFGQEARLLEGLSHPNLVRVDGSAIGVDDAGNERSFVRMELVEGCGLDVLVAREAPMPEARVAEFGRQLAEGLAYAHGHGIVHRDLKPANVLVQVGDAGADPVLKIADFGMARASSLSGVEAGALTVLGTPDYMAPESIEPLAVDARTDLYALGCMLFEMLTATVPFPAATPFGVLRRHREDPVPPLPADLSPAMRAIVQSLLAKSPADRPPSAGIVARRLAQIAAGESALALVGEAGIGIAESITSSCAGCGHPLVAHVAVCLNCGLASATLEAGSFGVVITGPGEVGDKMDAQLRQQLLVWLDQNPQLGLEGGKGLKQRIPRLPVVFVTRVSERSAKAMVASLAALGFAAEAISGAAIRHPQVRSKAGKLAGRVGLIAMTSMGGMFNNGVWVIGVLAVGAVGALIGTTVHSARSVTRGTGRKPDALGPELRAAFDDVEALVPTLDQPRHRHALRAVIRQVLALRKRIGAEQDEQLALALTRATATTGTLARIDRQLSEVDLNLADDNTRALLHQRDLWSGRMLELSGALEGLRARATATQLRAAEANDDGGLDDLRATVEALEEVQSL</sequence>
<name>A0A0C2DBY4_9BACT</name>
<dbReference type="PANTHER" id="PTHR24361">
    <property type="entry name" value="MITOGEN-ACTIVATED KINASE KINASE KINASE"/>
    <property type="match status" value="1"/>
</dbReference>
<dbReference type="PROSITE" id="PS00108">
    <property type="entry name" value="PROTEIN_KINASE_ST"/>
    <property type="match status" value="1"/>
</dbReference>
<evidence type="ECO:0000256" key="1">
    <source>
        <dbReference type="SAM" id="Phobius"/>
    </source>
</evidence>
<keyword evidence="3" id="KW-0418">Kinase</keyword>
<dbReference type="GO" id="GO:0005524">
    <property type="term" value="F:ATP binding"/>
    <property type="evidence" value="ECO:0007669"/>
    <property type="project" value="InterPro"/>
</dbReference>
<dbReference type="Proteomes" id="UP000031599">
    <property type="component" value="Unassembled WGS sequence"/>
</dbReference>
<dbReference type="CDD" id="cd14014">
    <property type="entry name" value="STKc_PknB_like"/>
    <property type="match status" value="1"/>
</dbReference>
<gene>
    <name evidence="3" type="ORF">DB30_03520</name>
</gene>
<accession>A0A0C2DBY4</accession>
<organism evidence="3 4">
    <name type="scientific">Enhygromyxa salina</name>
    <dbReference type="NCBI Taxonomy" id="215803"/>
    <lineage>
        <taxon>Bacteria</taxon>
        <taxon>Pseudomonadati</taxon>
        <taxon>Myxococcota</taxon>
        <taxon>Polyangia</taxon>
        <taxon>Nannocystales</taxon>
        <taxon>Nannocystaceae</taxon>
        <taxon>Enhygromyxa</taxon>
    </lineage>
</organism>
<feature type="transmembrane region" description="Helical" evidence="1">
    <location>
        <begin position="413"/>
        <end position="433"/>
    </location>
</feature>
<reference evidence="3 4" key="1">
    <citation type="submission" date="2014-12" db="EMBL/GenBank/DDBJ databases">
        <title>Genome assembly of Enhygromyxa salina DSM 15201.</title>
        <authorList>
            <person name="Sharma G."/>
            <person name="Subramanian S."/>
        </authorList>
    </citation>
    <scope>NUCLEOTIDE SEQUENCE [LARGE SCALE GENOMIC DNA]</scope>
    <source>
        <strain evidence="3 4">DSM 15201</strain>
    </source>
</reference>
<dbReference type="SMART" id="SM00220">
    <property type="entry name" value="S_TKc"/>
    <property type="match status" value="1"/>
</dbReference>
<dbReference type="GO" id="GO:0005737">
    <property type="term" value="C:cytoplasm"/>
    <property type="evidence" value="ECO:0007669"/>
    <property type="project" value="TreeGrafter"/>
</dbReference>